<evidence type="ECO:0000313" key="2">
    <source>
        <dbReference type="EMBL" id="CAA9466880.1"/>
    </source>
</evidence>
<sequence length="93" mass="9839">METVLDIGVGILRLVPLILAFYIPALFGMAVWSERGEGYRIKAILWFAIGFGAIVALQVLFTGAPAVQVAGVSMVQIAAALCLAALTVYKLAD</sequence>
<accession>A0A6J4R876</accession>
<protein>
    <submittedName>
        <fullName evidence="2">Uncharacterized protein</fullName>
    </submittedName>
</protein>
<keyword evidence="1" id="KW-1133">Transmembrane helix</keyword>
<proteinExistence type="predicted"/>
<name>A0A6J4R876_9ACTN</name>
<evidence type="ECO:0000256" key="1">
    <source>
        <dbReference type="SAM" id="Phobius"/>
    </source>
</evidence>
<feature type="transmembrane region" description="Helical" evidence="1">
    <location>
        <begin position="44"/>
        <end position="61"/>
    </location>
</feature>
<reference evidence="2" key="1">
    <citation type="submission" date="2020-02" db="EMBL/GenBank/DDBJ databases">
        <authorList>
            <person name="Meier V. D."/>
        </authorList>
    </citation>
    <scope>NUCLEOTIDE SEQUENCE</scope>
    <source>
        <strain evidence="2">AVDCRST_MAG58</strain>
    </source>
</reference>
<feature type="transmembrane region" description="Helical" evidence="1">
    <location>
        <begin position="12"/>
        <end position="32"/>
    </location>
</feature>
<dbReference type="EMBL" id="CADCVF010000074">
    <property type="protein sequence ID" value="CAA9466880.1"/>
    <property type="molecule type" value="Genomic_DNA"/>
</dbReference>
<keyword evidence="1" id="KW-0472">Membrane</keyword>
<gene>
    <name evidence="2" type="ORF">AVDCRST_MAG58-3591</name>
</gene>
<organism evidence="2">
    <name type="scientific">uncultured Rubrobacteraceae bacterium</name>
    <dbReference type="NCBI Taxonomy" id="349277"/>
    <lineage>
        <taxon>Bacteria</taxon>
        <taxon>Bacillati</taxon>
        <taxon>Actinomycetota</taxon>
        <taxon>Rubrobacteria</taxon>
        <taxon>Rubrobacterales</taxon>
        <taxon>Rubrobacteraceae</taxon>
        <taxon>environmental samples</taxon>
    </lineage>
</organism>
<keyword evidence="1" id="KW-0812">Transmembrane</keyword>
<dbReference type="AlphaFoldDB" id="A0A6J4R876"/>
<feature type="transmembrane region" description="Helical" evidence="1">
    <location>
        <begin position="67"/>
        <end position="89"/>
    </location>
</feature>